<dbReference type="OrthoDB" id="1048788at2"/>
<dbReference type="RefSeq" id="WP_132699970.1">
    <property type="nucleotide sequence ID" value="NZ_SLZR01000002.1"/>
</dbReference>
<gene>
    <name evidence="2" type="ORF">BCF53_102261</name>
</gene>
<keyword evidence="1" id="KW-0472">Membrane</keyword>
<evidence type="ECO:0000313" key="2">
    <source>
        <dbReference type="EMBL" id="TCS43235.1"/>
    </source>
</evidence>
<proteinExistence type="predicted"/>
<evidence type="ECO:0000256" key="1">
    <source>
        <dbReference type="SAM" id="Phobius"/>
    </source>
</evidence>
<sequence length="354" mass="40437">MRWRLILILLFSLASAVLINWPENWQPLLDEYYGGYLYPLIQRGLAAIPAPGRFPLVDILWLAIPLLLIVRLLFIARKHAILRIGRMIVECGLWASAGLLMVMLLWGVNYQRPTLKEHLLNQGFATTLAEGHWQFAVAQTNEVTARLAGEYDLCSTQPHAIHPARPAAFAHSAMAQARLTPPPVSRNVNASRWSYVYQRLRVAGFYSALTGEPTYSDRMYPYAIPFVALHEYAHWAGYAPEYDADIIGYWSAWLSPDPLWQYSAWLMWWADVGVPRELAAQLDSEFRKGLLCLQDYNRNQQRWDINKLAWKTYEQGLKAQGVTQGLAAYGEGEAIALTSYQDWLFKARNRAAHQ</sequence>
<accession>A0A4R3IC86</accession>
<dbReference type="EMBL" id="SLZR01000002">
    <property type="protein sequence ID" value="TCS43235.1"/>
    <property type="molecule type" value="Genomic_DNA"/>
</dbReference>
<dbReference type="Pfam" id="PF12725">
    <property type="entry name" value="DUF3810"/>
    <property type="match status" value="1"/>
</dbReference>
<organism evidence="2 3">
    <name type="scientific">Reinekea marinisedimentorum</name>
    <dbReference type="NCBI Taxonomy" id="230495"/>
    <lineage>
        <taxon>Bacteria</taxon>
        <taxon>Pseudomonadati</taxon>
        <taxon>Pseudomonadota</taxon>
        <taxon>Gammaproteobacteria</taxon>
        <taxon>Oceanospirillales</taxon>
        <taxon>Saccharospirillaceae</taxon>
        <taxon>Reinekea</taxon>
    </lineage>
</organism>
<feature type="transmembrane region" description="Helical" evidence="1">
    <location>
        <begin position="88"/>
        <end position="108"/>
    </location>
</feature>
<protein>
    <submittedName>
        <fullName evidence="2">Uncharacterized protein DUF3810</fullName>
    </submittedName>
</protein>
<dbReference type="Proteomes" id="UP000295793">
    <property type="component" value="Unassembled WGS sequence"/>
</dbReference>
<keyword evidence="3" id="KW-1185">Reference proteome</keyword>
<comment type="caution">
    <text evidence="2">The sequence shown here is derived from an EMBL/GenBank/DDBJ whole genome shotgun (WGS) entry which is preliminary data.</text>
</comment>
<name>A0A4R3IC86_9GAMM</name>
<reference evidence="2 3" key="1">
    <citation type="submission" date="2019-03" db="EMBL/GenBank/DDBJ databases">
        <title>Genomic Encyclopedia of Archaeal and Bacterial Type Strains, Phase II (KMG-II): from individual species to whole genera.</title>
        <authorList>
            <person name="Goeker M."/>
        </authorList>
    </citation>
    <scope>NUCLEOTIDE SEQUENCE [LARGE SCALE GENOMIC DNA]</scope>
    <source>
        <strain evidence="2 3">DSM 15388</strain>
    </source>
</reference>
<keyword evidence="1" id="KW-0812">Transmembrane</keyword>
<feature type="transmembrane region" description="Helical" evidence="1">
    <location>
        <begin position="59"/>
        <end position="76"/>
    </location>
</feature>
<dbReference type="AlphaFoldDB" id="A0A4R3IC86"/>
<evidence type="ECO:0000313" key="3">
    <source>
        <dbReference type="Proteomes" id="UP000295793"/>
    </source>
</evidence>
<keyword evidence="1" id="KW-1133">Transmembrane helix</keyword>
<dbReference type="InterPro" id="IPR024294">
    <property type="entry name" value="DUF3810"/>
</dbReference>